<evidence type="ECO:0000259" key="10">
    <source>
        <dbReference type="Pfam" id="PF00133"/>
    </source>
</evidence>
<dbReference type="SUPFAM" id="SSF52374">
    <property type="entry name" value="Nucleotidylyl transferase"/>
    <property type="match status" value="1"/>
</dbReference>
<evidence type="ECO:0000256" key="3">
    <source>
        <dbReference type="ARBA" id="ARBA00022598"/>
    </source>
</evidence>
<name>A0A674GDD2_TAEGU</name>
<dbReference type="InterPro" id="IPR014729">
    <property type="entry name" value="Rossmann-like_a/b/a_fold"/>
</dbReference>
<evidence type="ECO:0000256" key="7">
    <source>
        <dbReference type="ARBA" id="ARBA00023146"/>
    </source>
</evidence>
<keyword evidence="6" id="KW-0648">Protein biosynthesis</keyword>
<evidence type="ECO:0000256" key="1">
    <source>
        <dbReference type="ARBA" id="ARBA00005594"/>
    </source>
</evidence>
<dbReference type="GO" id="GO:0006438">
    <property type="term" value="P:valyl-tRNA aminoacylation"/>
    <property type="evidence" value="ECO:0007669"/>
    <property type="project" value="InterPro"/>
</dbReference>
<evidence type="ECO:0000256" key="6">
    <source>
        <dbReference type="ARBA" id="ARBA00022917"/>
    </source>
</evidence>
<sequence>MSPMSPMSPGLSLMSPMSPTCPQCPQAMMERWLWQTRRLRRQDLGRAEFLREVWRWKERHGDEILRQLRALGASLDWSRCAFTMDPGFSRAVTEAFVRLAAAGLIRRDERVVTWSCALRSALADVEVEPRVLTGPTALSVPNCPHPVTFGLLVTFAYPVEGDDELEVPVATTRPETLFGDVAVAVHPQDPRYLHLQGRQVRHPFSGALLPVVGDPNVQPQRGTGAVKVTPGHSPQDLALARAHALPLLSVIADDGTLRPPGGGWLQGVPRFEARDRVVAALAQRGLLRGVQDHAMTLPLCSRSGDVVEFLLKRQWFLSCGDMARAALQAVTSGRLRLVPEFHEKNWRTWMENAGDWCLSRQLWWGHQVPAFQVTGGPRGAPGDPGGAPGGPLGAPGGPLGAPGDPQEGPWFVGRSEAEARAAAAAALGCPPQELHLQQDPDVLDTWFSSALFPFAALGWPEQSPDLRRFYPTSLLVTGSDLLFFWVARMVMLGQQLTGQLPFRQVLLHALVRDPQGRKMSKSLGNVIDPRDVIGGASLQELQEKLRTRTLDPRELQAAQEGQRRQFPQGIPECGADALRLALCTHDAHGPEIRLGVASVLTQRRFCNKVWNAVGFVLGALQGQGGPPKPPEEVPAPPNPPKTPRGGTGTPKSPQNPPRRYRHPQIPPKPPEEVPAPPNPPKFPQIPPDPPKSPPAPKTPRGGTGTPKSPPKPPEEVPAPPNPPKFPQTPPNPPRPPQTPPNPQNPPRRYRHPQTPQNPPRRYRHPKIPRGPKNTPETFPKTRFFTPNSCFSPQIPGFFPNFCFFHPNFWFFPRIPIFHPNFCFFSPSPGGPSSPPGLLAAGPALSPLPNPRPPKYPFFHPNFWVFFPEFPFFSPNSHFFSPMQVVPAAPLDRWLLAQP</sequence>
<feature type="compositionally biased region" description="Pro residues" evidence="9">
    <location>
        <begin position="626"/>
        <end position="642"/>
    </location>
</feature>
<dbReference type="GO" id="GO:0005524">
    <property type="term" value="F:ATP binding"/>
    <property type="evidence" value="ECO:0007669"/>
    <property type="project" value="UniProtKB-KW"/>
</dbReference>
<dbReference type="Gene3D" id="1.10.730.10">
    <property type="entry name" value="Isoleucyl-tRNA Synthetase, Domain 1"/>
    <property type="match status" value="1"/>
</dbReference>
<dbReference type="Ensembl" id="ENSTGUT00000031673.1">
    <property type="protein sequence ID" value="ENSTGUP00000020564.1"/>
    <property type="gene ID" value="ENSTGUG00000021709.1"/>
</dbReference>
<proteinExistence type="inferred from homology"/>
<feature type="compositionally biased region" description="Pro residues" evidence="9">
    <location>
        <begin position="707"/>
        <end position="745"/>
    </location>
</feature>
<dbReference type="AlphaFoldDB" id="A0A674GDD2"/>
<feature type="region of interest" description="Disordered" evidence="9">
    <location>
        <begin position="373"/>
        <end position="405"/>
    </location>
</feature>
<evidence type="ECO:0000313" key="11">
    <source>
        <dbReference type="Ensembl" id="ENSTGUP00000020564.1"/>
    </source>
</evidence>
<evidence type="ECO:0000256" key="8">
    <source>
        <dbReference type="ARBA" id="ARBA00029936"/>
    </source>
</evidence>
<dbReference type="InterPro" id="IPR002303">
    <property type="entry name" value="Valyl-tRNA_ligase"/>
</dbReference>
<protein>
    <recommendedName>
        <fullName evidence="2">valine--tRNA ligase</fullName>
        <ecNumber evidence="2">6.1.1.9</ecNumber>
    </recommendedName>
    <alternativeName>
        <fullName evidence="8">Valyl-tRNA synthetase</fullName>
    </alternativeName>
</protein>
<evidence type="ECO:0000256" key="5">
    <source>
        <dbReference type="ARBA" id="ARBA00022840"/>
    </source>
</evidence>
<dbReference type="Proteomes" id="UP000007754">
    <property type="component" value="Unplaced"/>
</dbReference>
<feature type="compositionally biased region" description="Pro residues" evidence="9">
    <location>
        <begin position="664"/>
        <end position="697"/>
    </location>
</feature>
<evidence type="ECO:0000256" key="2">
    <source>
        <dbReference type="ARBA" id="ARBA00013169"/>
    </source>
</evidence>
<evidence type="ECO:0000313" key="12">
    <source>
        <dbReference type="Proteomes" id="UP000007754"/>
    </source>
</evidence>
<dbReference type="Gene3D" id="3.40.50.620">
    <property type="entry name" value="HUPs"/>
    <property type="match status" value="2"/>
</dbReference>
<keyword evidence="12" id="KW-1185">Reference proteome</keyword>
<dbReference type="FunFam" id="3.40.50.620:FF:000457">
    <property type="entry name" value="Predicted protein"/>
    <property type="match status" value="1"/>
</dbReference>
<organism evidence="11 12">
    <name type="scientific">Taeniopygia guttata</name>
    <name type="common">Zebra finch</name>
    <name type="synonym">Poephila guttata</name>
    <dbReference type="NCBI Taxonomy" id="59729"/>
    <lineage>
        <taxon>Eukaryota</taxon>
        <taxon>Metazoa</taxon>
        <taxon>Chordata</taxon>
        <taxon>Craniata</taxon>
        <taxon>Vertebrata</taxon>
        <taxon>Euteleostomi</taxon>
        <taxon>Archelosauria</taxon>
        <taxon>Archosauria</taxon>
        <taxon>Dinosauria</taxon>
        <taxon>Saurischia</taxon>
        <taxon>Theropoda</taxon>
        <taxon>Coelurosauria</taxon>
        <taxon>Aves</taxon>
        <taxon>Neognathae</taxon>
        <taxon>Neoaves</taxon>
        <taxon>Telluraves</taxon>
        <taxon>Australaves</taxon>
        <taxon>Passeriformes</taxon>
        <taxon>Passeroidea</taxon>
        <taxon>Estrildidae</taxon>
        <taxon>Estrildinae</taxon>
        <taxon>Taeniopygia</taxon>
    </lineage>
</organism>
<dbReference type="SUPFAM" id="SSF50677">
    <property type="entry name" value="ValRS/IleRS/LeuRS editing domain"/>
    <property type="match status" value="1"/>
</dbReference>
<keyword evidence="7" id="KW-0030">Aminoacyl-tRNA synthetase</keyword>
<dbReference type="EC" id="6.1.1.9" evidence="2"/>
<feature type="domain" description="Aminoacyl-tRNA synthetase class Ia" evidence="10">
    <location>
        <begin position="433"/>
        <end position="586"/>
    </location>
</feature>
<keyword evidence="3" id="KW-0436">Ligase</keyword>
<dbReference type="GO" id="GO:0002161">
    <property type="term" value="F:aminoacyl-tRNA deacylase activity"/>
    <property type="evidence" value="ECO:0007669"/>
    <property type="project" value="InterPro"/>
</dbReference>
<feature type="domain" description="Aminoacyl-tRNA synthetase class Ia" evidence="10">
    <location>
        <begin position="26"/>
        <end position="372"/>
    </location>
</feature>
<dbReference type="GO" id="GO:0004832">
    <property type="term" value="F:valine-tRNA ligase activity"/>
    <property type="evidence" value="ECO:0007669"/>
    <property type="project" value="UniProtKB-EC"/>
</dbReference>
<keyword evidence="5" id="KW-0067">ATP-binding</keyword>
<reference evidence="11" key="1">
    <citation type="submission" date="2025-08" db="UniProtKB">
        <authorList>
            <consortium name="Ensembl"/>
        </authorList>
    </citation>
    <scope>IDENTIFICATION</scope>
</reference>
<comment type="similarity">
    <text evidence="1">Belongs to the class-I aminoacyl-tRNA synthetase family.</text>
</comment>
<dbReference type="Gene3D" id="3.90.740.10">
    <property type="entry name" value="Valyl/Leucyl/Isoleucyl-tRNA synthetase, editing domain"/>
    <property type="match status" value="2"/>
</dbReference>
<dbReference type="PRINTS" id="PR00986">
    <property type="entry name" value="TRNASYNTHVAL"/>
</dbReference>
<dbReference type="PANTHER" id="PTHR11946:SF71">
    <property type="entry name" value="VALINE--TRNA LIGASE, MITOCHONDRIAL"/>
    <property type="match status" value="1"/>
</dbReference>
<dbReference type="PANTHER" id="PTHR11946">
    <property type="entry name" value="VALYL-TRNA SYNTHETASES"/>
    <property type="match status" value="1"/>
</dbReference>
<dbReference type="InterPro" id="IPR002300">
    <property type="entry name" value="aa-tRNA-synth_Ia"/>
</dbReference>
<evidence type="ECO:0000256" key="4">
    <source>
        <dbReference type="ARBA" id="ARBA00022741"/>
    </source>
</evidence>
<feature type="compositionally biased region" description="Basic residues" evidence="9">
    <location>
        <begin position="760"/>
        <end position="769"/>
    </location>
</feature>
<dbReference type="Pfam" id="PF00133">
    <property type="entry name" value="tRNA-synt_1"/>
    <property type="match status" value="2"/>
</dbReference>
<keyword evidence="4" id="KW-0547">Nucleotide-binding</keyword>
<dbReference type="GeneTree" id="ENSGT00940000159890"/>
<feature type="compositionally biased region" description="Gly residues" evidence="9">
    <location>
        <begin position="376"/>
        <end position="400"/>
    </location>
</feature>
<dbReference type="InterPro" id="IPR009008">
    <property type="entry name" value="Val/Leu/Ile-tRNA-synth_edit"/>
</dbReference>
<reference evidence="11" key="2">
    <citation type="submission" date="2025-09" db="UniProtKB">
        <authorList>
            <consortium name="Ensembl"/>
        </authorList>
    </citation>
    <scope>IDENTIFICATION</scope>
</reference>
<dbReference type="GO" id="GO:0005829">
    <property type="term" value="C:cytosol"/>
    <property type="evidence" value="ECO:0007669"/>
    <property type="project" value="TreeGrafter"/>
</dbReference>
<accession>A0A674GDD2</accession>
<feature type="region of interest" description="Disordered" evidence="9">
    <location>
        <begin position="621"/>
        <end position="778"/>
    </location>
</feature>
<evidence type="ECO:0000256" key="9">
    <source>
        <dbReference type="SAM" id="MobiDB-lite"/>
    </source>
</evidence>